<organism evidence="2">
    <name type="scientific">freshwater metagenome</name>
    <dbReference type="NCBI Taxonomy" id="449393"/>
    <lineage>
        <taxon>unclassified sequences</taxon>
        <taxon>metagenomes</taxon>
        <taxon>ecological metagenomes</taxon>
    </lineage>
</organism>
<feature type="compositionally biased region" description="Low complexity" evidence="1">
    <location>
        <begin position="1"/>
        <end position="26"/>
    </location>
</feature>
<sequence length="58" mass="5915">MHATAAAVAGNSVNSSTTSTGAPSATQVDIPNTTPIEANDTPIISWLNTEVELVTESM</sequence>
<feature type="compositionally biased region" description="Polar residues" evidence="1">
    <location>
        <begin position="27"/>
        <end position="36"/>
    </location>
</feature>
<feature type="region of interest" description="Disordered" evidence="1">
    <location>
        <begin position="1"/>
        <end position="41"/>
    </location>
</feature>
<accession>A0A6J6YDF0</accession>
<proteinExistence type="predicted"/>
<dbReference type="EMBL" id="CAFAAV010000020">
    <property type="protein sequence ID" value="CAB4806084.1"/>
    <property type="molecule type" value="Genomic_DNA"/>
</dbReference>
<gene>
    <name evidence="2" type="ORF">UFOPK3099_00422</name>
</gene>
<evidence type="ECO:0000256" key="1">
    <source>
        <dbReference type="SAM" id="MobiDB-lite"/>
    </source>
</evidence>
<evidence type="ECO:0000313" key="2">
    <source>
        <dbReference type="EMBL" id="CAB4806084.1"/>
    </source>
</evidence>
<protein>
    <submittedName>
        <fullName evidence="2">Unannotated protein</fullName>
    </submittedName>
</protein>
<name>A0A6J6YDF0_9ZZZZ</name>
<dbReference type="AlphaFoldDB" id="A0A6J6YDF0"/>
<reference evidence="2" key="1">
    <citation type="submission" date="2020-05" db="EMBL/GenBank/DDBJ databases">
        <authorList>
            <person name="Chiriac C."/>
            <person name="Salcher M."/>
            <person name="Ghai R."/>
            <person name="Kavagutti S V."/>
        </authorList>
    </citation>
    <scope>NUCLEOTIDE SEQUENCE</scope>
</reference>